<evidence type="ECO:0000313" key="3">
    <source>
        <dbReference type="Proteomes" id="UP000316726"/>
    </source>
</evidence>
<evidence type="ECO:0000256" key="1">
    <source>
        <dbReference type="SAM" id="Phobius"/>
    </source>
</evidence>
<keyword evidence="1" id="KW-1133">Transmembrane helix</keyword>
<feature type="transmembrane region" description="Helical" evidence="1">
    <location>
        <begin position="195"/>
        <end position="213"/>
    </location>
</feature>
<gene>
    <name evidence="2" type="ORF">A3770_03p21790</name>
</gene>
<name>A0A5B8MHA4_9CHLO</name>
<proteinExistence type="predicted"/>
<feature type="transmembrane region" description="Helical" evidence="1">
    <location>
        <begin position="96"/>
        <end position="119"/>
    </location>
</feature>
<feature type="transmembrane region" description="Helical" evidence="1">
    <location>
        <begin position="165"/>
        <end position="183"/>
    </location>
</feature>
<feature type="transmembrane region" description="Helical" evidence="1">
    <location>
        <begin position="312"/>
        <end position="331"/>
    </location>
</feature>
<feature type="transmembrane region" description="Helical" evidence="1">
    <location>
        <begin position="275"/>
        <end position="300"/>
    </location>
</feature>
<keyword evidence="3" id="KW-1185">Reference proteome</keyword>
<reference evidence="2 3" key="1">
    <citation type="submission" date="2018-07" db="EMBL/GenBank/DDBJ databases">
        <title>The complete nuclear genome of the prasinophyte Chloropicon primus (CCMP1205).</title>
        <authorList>
            <person name="Pombert J.-F."/>
            <person name="Otis C."/>
            <person name="Turmel M."/>
            <person name="Lemieux C."/>
        </authorList>
    </citation>
    <scope>NUCLEOTIDE SEQUENCE [LARGE SCALE GENOMIC DNA]</scope>
    <source>
        <strain evidence="2 3">CCMP1205</strain>
    </source>
</reference>
<feature type="transmembrane region" description="Helical" evidence="1">
    <location>
        <begin position="237"/>
        <end position="263"/>
    </location>
</feature>
<keyword evidence="1" id="KW-0472">Membrane</keyword>
<feature type="transmembrane region" description="Helical" evidence="1">
    <location>
        <begin position="337"/>
        <end position="361"/>
    </location>
</feature>
<dbReference type="Proteomes" id="UP000316726">
    <property type="component" value="Chromosome 3"/>
</dbReference>
<evidence type="ECO:0000313" key="2">
    <source>
        <dbReference type="EMBL" id="QDZ19661.1"/>
    </source>
</evidence>
<sequence length="367" mass="38532">MATVLGGARGVSLARRAGNPKVLPLRPGSVAQTASTSAKVESVGALGPRARGVARRGHVEEARRGGRGAMPVARAAAGGEGGAVSKAESKGDDDLFFGYTALSCVQALWLLSGLLGTWAFGAWPYGKNAGYYFLGFGETTALLMPQLAASVVLRSAALRGRLTGTTFKVLNLSLLVSSTLLFVAEVFQSISEGGIGFKTLSATITAAISYIALKRHGWPTFKFELGENKLLALSKGYFGLSACTGVFMVLNTLGSGVLSFLFGKLTGETILEPHHFITFAALLAIQGGILHTLQTAAVAGEKRLSSETYRNLNLGVILSAISALMGIFWASTMKCQVLWVFLTLGVYNIAQLVACSSGFYLGKTYKA</sequence>
<protein>
    <submittedName>
        <fullName evidence="2">Uncharacterized protein</fullName>
    </submittedName>
</protein>
<dbReference type="AlphaFoldDB" id="A0A5B8MHA4"/>
<organism evidence="2 3">
    <name type="scientific">Chloropicon primus</name>
    <dbReference type="NCBI Taxonomy" id="1764295"/>
    <lineage>
        <taxon>Eukaryota</taxon>
        <taxon>Viridiplantae</taxon>
        <taxon>Chlorophyta</taxon>
        <taxon>Chloropicophyceae</taxon>
        <taxon>Chloropicales</taxon>
        <taxon>Chloropicaceae</taxon>
        <taxon>Chloropicon</taxon>
    </lineage>
</organism>
<feature type="transmembrane region" description="Helical" evidence="1">
    <location>
        <begin position="131"/>
        <end position="153"/>
    </location>
</feature>
<keyword evidence="1" id="KW-0812">Transmembrane</keyword>
<accession>A0A5B8MHA4</accession>
<dbReference type="EMBL" id="CP031036">
    <property type="protein sequence ID" value="QDZ19661.1"/>
    <property type="molecule type" value="Genomic_DNA"/>
</dbReference>